<name>A0A669QZ26_PHACC</name>
<dbReference type="EC" id="2.3.2.27" evidence="2"/>
<feature type="domain" description="RING-type" evidence="10">
    <location>
        <begin position="39"/>
        <end position="78"/>
    </location>
</feature>
<evidence type="ECO:0000259" key="10">
    <source>
        <dbReference type="PROSITE" id="PS50089"/>
    </source>
</evidence>
<dbReference type="PROSITE" id="PS50089">
    <property type="entry name" value="ZF_RING_2"/>
    <property type="match status" value="1"/>
</dbReference>
<organism evidence="11 12">
    <name type="scientific">Phasianus colchicus</name>
    <name type="common">Common pheasant</name>
    <dbReference type="NCBI Taxonomy" id="9054"/>
    <lineage>
        <taxon>Eukaryota</taxon>
        <taxon>Metazoa</taxon>
        <taxon>Chordata</taxon>
        <taxon>Craniata</taxon>
        <taxon>Vertebrata</taxon>
        <taxon>Euteleostomi</taxon>
        <taxon>Archelosauria</taxon>
        <taxon>Archosauria</taxon>
        <taxon>Dinosauria</taxon>
        <taxon>Saurischia</taxon>
        <taxon>Theropoda</taxon>
        <taxon>Coelurosauria</taxon>
        <taxon>Aves</taxon>
        <taxon>Neognathae</taxon>
        <taxon>Galloanserae</taxon>
        <taxon>Galliformes</taxon>
        <taxon>Phasianidae</taxon>
        <taxon>Phasianinae</taxon>
        <taxon>Phasianus</taxon>
    </lineage>
</organism>
<evidence type="ECO:0000256" key="2">
    <source>
        <dbReference type="ARBA" id="ARBA00012483"/>
    </source>
</evidence>
<dbReference type="Ensembl" id="ENSPCLT00000026258.1">
    <property type="protein sequence ID" value="ENSPCLP00000019666.1"/>
    <property type="gene ID" value="ENSPCLG00000016515.1"/>
</dbReference>
<evidence type="ECO:0000256" key="7">
    <source>
        <dbReference type="ARBA" id="ARBA00023015"/>
    </source>
</evidence>
<evidence type="ECO:0000256" key="6">
    <source>
        <dbReference type="ARBA" id="ARBA00022833"/>
    </source>
</evidence>
<keyword evidence="8" id="KW-0804">Transcription</keyword>
<keyword evidence="7" id="KW-0805">Transcription regulation</keyword>
<keyword evidence="5 9" id="KW-0863">Zinc-finger</keyword>
<keyword evidence="3" id="KW-0808">Transferase</keyword>
<keyword evidence="6" id="KW-0862">Zinc</keyword>
<dbReference type="InterPro" id="IPR001841">
    <property type="entry name" value="Znf_RING"/>
</dbReference>
<evidence type="ECO:0000256" key="3">
    <source>
        <dbReference type="ARBA" id="ARBA00022679"/>
    </source>
</evidence>
<reference evidence="11" key="2">
    <citation type="submission" date="2025-09" db="UniProtKB">
        <authorList>
            <consortium name="Ensembl"/>
        </authorList>
    </citation>
    <scope>IDENTIFICATION</scope>
</reference>
<dbReference type="GO" id="GO:0006513">
    <property type="term" value="P:protein monoubiquitination"/>
    <property type="evidence" value="ECO:0007669"/>
    <property type="project" value="TreeGrafter"/>
</dbReference>
<dbReference type="Gene3D" id="3.30.40.10">
    <property type="entry name" value="Zinc/RING finger domain, C3HC4 (zinc finger)"/>
    <property type="match status" value="1"/>
</dbReference>
<dbReference type="SUPFAM" id="SSF57850">
    <property type="entry name" value="RING/U-box"/>
    <property type="match status" value="1"/>
</dbReference>
<keyword evidence="12" id="KW-1185">Reference proteome</keyword>
<accession>A0A669QZ26</accession>
<comment type="catalytic activity">
    <reaction evidence="1">
        <text>S-ubiquitinyl-[E2 ubiquitin-conjugating enzyme]-L-cysteine + [acceptor protein]-L-lysine = [E2 ubiquitin-conjugating enzyme]-L-cysteine + N(6)-ubiquitinyl-[acceptor protein]-L-lysine.</text>
        <dbReference type="EC" id="2.3.2.27"/>
    </reaction>
</comment>
<proteinExistence type="predicted"/>
<dbReference type="PROSITE" id="PS00518">
    <property type="entry name" value="ZF_RING_1"/>
    <property type="match status" value="1"/>
</dbReference>
<dbReference type="SMART" id="SM00184">
    <property type="entry name" value="RING"/>
    <property type="match status" value="1"/>
</dbReference>
<sequence>LAMHDTTTAALAKESSLSPSALPTCSSEKTMAATEEWMCPICREVRQDIATTTPCNHLFCLGCIQRWARLRASCPLCRIAMKTIKVSVWGDKQYIECVVSPPAVPKGREDDPGNYRLVSLTSLPGKIMEQVLLVTILRHI</sequence>
<dbReference type="InterPro" id="IPR013083">
    <property type="entry name" value="Znf_RING/FYVE/PHD"/>
</dbReference>
<evidence type="ECO:0000256" key="4">
    <source>
        <dbReference type="ARBA" id="ARBA00022723"/>
    </source>
</evidence>
<dbReference type="AlphaFoldDB" id="A0A669QZ26"/>
<dbReference type="PANTHER" id="PTHR46077:SF1">
    <property type="entry name" value="TOP1 BINDING ARGININE_SERINE RICH PROTEIN, E3 UBIQUITIN LIGASE"/>
    <property type="match status" value="1"/>
</dbReference>
<dbReference type="GO" id="GO:0008270">
    <property type="term" value="F:zinc ion binding"/>
    <property type="evidence" value="ECO:0007669"/>
    <property type="project" value="UniProtKB-KW"/>
</dbReference>
<evidence type="ECO:0000256" key="9">
    <source>
        <dbReference type="PROSITE-ProRule" id="PRU00175"/>
    </source>
</evidence>
<dbReference type="GO" id="GO:0061630">
    <property type="term" value="F:ubiquitin protein ligase activity"/>
    <property type="evidence" value="ECO:0007669"/>
    <property type="project" value="UniProtKB-EC"/>
</dbReference>
<dbReference type="GO" id="GO:0000209">
    <property type="term" value="P:protein polyubiquitination"/>
    <property type="evidence" value="ECO:0007669"/>
    <property type="project" value="TreeGrafter"/>
</dbReference>
<keyword evidence="4" id="KW-0479">Metal-binding</keyword>
<evidence type="ECO:0000313" key="12">
    <source>
        <dbReference type="Proteomes" id="UP000472261"/>
    </source>
</evidence>
<dbReference type="InterPro" id="IPR017907">
    <property type="entry name" value="Znf_RING_CS"/>
</dbReference>
<dbReference type="OMA" id="WAESKHE"/>
<dbReference type="Pfam" id="PF13639">
    <property type="entry name" value="zf-RING_2"/>
    <property type="match status" value="1"/>
</dbReference>
<protein>
    <recommendedName>
        <fullName evidence="2">RING-type E3 ubiquitin transferase</fullName>
        <ecNumber evidence="2">2.3.2.27</ecNumber>
    </recommendedName>
</protein>
<dbReference type="Proteomes" id="UP000472261">
    <property type="component" value="Unplaced"/>
</dbReference>
<dbReference type="PANTHER" id="PTHR46077">
    <property type="entry name" value="E3 UBIQUITIN-PROTEIN LIGASE TOPORS"/>
    <property type="match status" value="1"/>
</dbReference>
<evidence type="ECO:0000313" key="11">
    <source>
        <dbReference type="Ensembl" id="ENSPCLP00000019666.1"/>
    </source>
</evidence>
<evidence type="ECO:0000256" key="1">
    <source>
        <dbReference type="ARBA" id="ARBA00000900"/>
    </source>
</evidence>
<evidence type="ECO:0000256" key="8">
    <source>
        <dbReference type="ARBA" id="ARBA00023163"/>
    </source>
</evidence>
<reference evidence="11" key="1">
    <citation type="submission" date="2025-08" db="UniProtKB">
        <authorList>
            <consortium name="Ensembl"/>
        </authorList>
    </citation>
    <scope>IDENTIFICATION</scope>
</reference>
<evidence type="ECO:0000256" key="5">
    <source>
        <dbReference type="ARBA" id="ARBA00022771"/>
    </source>
</evidence>